<dbReference type="AlphaFoldDB" id="A0A2X0QQD2"/>
<dbReference type="EMBL" id="OUNC01000078">
    <property type="protein sequence ID" value="SPP30786.1"/>
    <property type="molecule type" value="Genomic_DNA"/>
</dbReference>
<name>A0A2X0QQD2_BROTH</name>
<accession>A0A2X0QQD2</accession>
<evidence type="ECO:0000313" key="2">
    <source>
        <dbReference type="Proteomes" id="UP000270190"/>
    </source>
</evidence>
<reference evidence="2" key="1">
    <citation type="submission" date="2018-04" db="EMBL/GenBank/DDBJ databases">
        <authorList>
            <person name="Illikoud N."/>
        </authorList>
    </citation>
    <scope>NUCLEOTIDE SEQUENCE [LARGE SCALE GENOMIC DNA]</scope>
</reference>
<proteinExistence type="predicted"/>
<organism evidence="1 2">
    <name type="scientific">Brochothrix thermosphacta</name>
    <name type="common">Microbacterium thermosphactum</name>
    <dbReference type="NCBI Taxonomy" id="2756"/>
    <lineage>
        <taxon>Bacteria</taxon>
        <taxon>Bacillati</taxon>
        <taxon>Bacillota</taxon>
        <taxon>Bacilli</taxon>
        <taxon>Bacillales</taxon>
        <taxon>Listeriaceae</taxon>
        <taxon>Brochothrix</taxon>
    </lineage>
</organism>
<sequence>MAENLGYSAIKFTLYGKKLTKINKEVLTIFPQTKIRIMAMFRKGKVHWEL</sequence>
<protein>
    <submittedName>
        <fullName evidence="1">Uncharacterized protein</fullName>
    </submittedName>
</protein>
<dbReference type="Proteomes" id="UP000270190">
    <property type="component" value="Unassembled WGS sequence"/>
</dbReference>
<gene>
    <name evidence="1" type="ORF">BTBSAS_80126</name>
</gene>
<evidence type="ECO:0000313" key="1">
    <source>
        <dbReference type="EMBL" id="SPP30786.1"/>
    </source>
</evidence>